<dbReference type="AlphaFoldDB" id="A0A915IJY2"/>
<dbReference type="FunFam" id="3.40.30.10:FF:000013">
    <property type="entry name" value="Blast:Protein SCO1 homolog, mitochondrial"/>
    <property type="match status" value="1"/>
</dbReference>
<dbReference type="WBParaSite" id="nRc.2.0.1.t14174-RA">
    <property type="protein sequence ID" value="nRc.2.0.1.t14174-RA"/>
    <property type="gene ID" value="nRc.2.0.1.g14174"/>
</dbReference>
<evidence type="ECO:0000313" key="6">
    <source>
        <dbReference type="Proteomes" id="UP000887565"/>
    </source>
</evidence>
<feature type="binding site" evidence="3">
    <location>
        <position position="134"/>
    </location>
    <ligand>
        <name>Cu cation</name>
        <dbReference type="ChEBI" id="CHEBI:23378"/>
    </ligand>
</feature>
<feature type="domain" description="Thioredoxin" evidence="5">
    <location>
        <begin position="92"/>
        <end position="262"/>
    </location>
</feature>
<evidence type="ECO:0000256" key="4">
    <source>
        <dbReference type="PIRSR" id="PIRSR603782-2"/>
    </source>
</evidence>
<dbReference type="GO" id="GO:0033617">
    <property type="term" value="P:mitochondrial respiratory chain complex IV assembly"/>
    <property type="evidence" value="ECO:0007669"/>
    <property type="project" value="TreeGrafter"/>
</dbReference>
<dbReference type="GO" id="GO:0005739">
    <property type="term" value="C:mitochondrion"/>
    <property type="evidence" value="ECO:0007669"/>
    <property type="project" value="GOC"/>
</dbReference>
<feature type="binding site" evidence="3">
    <location>
        <position position="130"/>
    </location>
    <ligand>
        <name>Cu cation</name>
        <dbReference type="ChEBI" id="CHEBI:23378"/>
    </ligand>
</feature>
<reference evidence="7" key="1">
    <citation type="submission" date="2022-11" db="UniProtKB">
        <authorList>
            <consortium name="WormBaseParasite"/>
        </authorList>
    </citation>
    <scope>IDENTIFICATION</scope>
</reference>
<dbReference type="Proteomes" id="UP000887565">
    <property type="component" value="Unplaced"/>
</dbReference>
<dbReference type="InterPro" id="IPR013766">
    <property type="entry name" value="Thioredoxin_domain"/>
</dbReference>
<evidence type="ECO:0000259" key="5">
    <source>
        <dbReference type="PROSITE" id="PS51352"/>
    </source>
</evidence>
<evidence type="ECO:0000256" key="2">
    <source>
        <dbReference type="ARBA" id="ARBA00023008"/>
    </source>
</evidence>
<organism evidence="6 7">
    <name type="scientific">Romanomermis culicivorax</name>
    <name type="common">Nematode worm</name>
    <dbReference type="NCBI Taxonomy" id="13658"/>
    <lineage>
        <taxon>Eukaryota</taxon>
        <taxon>Metazoa</taxon>
        <taxon>Ecdysozoa</taxon>
        <taxon>Nematoda</taxon>
        <taxon>Enoplea</taxon>
        <taxon>Dorylaimia</taxon>
        <taxon>Mermithida</taxon>
        <taxon>Mermithoidea</taxon>
        <taxon>Mermithidae</taxon>
        <taxon>Romanomermis</taxon>
    </lineage>
</organism>
<protein>
    <submittedName>
        <fullName evidence="7">Thioredoxin domain-containing protein</fullName>
    </submittedName>
</protein>
<dbReference type="SUPFAM" id="SSF52833">
    <property type="entry name" value="Thioredoxin-like"/>
    <property type="match status" value="1"/>
</dbReference>
<keyword evidence="4" id="KW-1015">Disulfide bond</keyword>
<evidence type="ECO:0000256" key="1">
    <source>
        <dbReference type="ARBA" id="ARBA00010996"/>
    </source>
</evidence>
<keyword evidence="6" id="KW-1185">Reference proteome</keyword>
<comment type="similarity">
    <text evidence="1">Belongs to the SCO1/2 family.</text>
</comment>
<dbReference type="Gene3D" id="3.40.30.10">
    <property type="entry name" value="Glutaredoxin"/>
    <property type="match status" value="1"/>
</dbReference>
<feature type="binding site" evidence="3">
    <location>
        <position position="224"/>
    </location>
    <ligand>
        <name>Cu cation</name>
        <dbReference type="ChEBI" id="CHEBI:23378"/>
    </ligand>
</feature>
<dbReference type="CDD" id="cd02968">
    <property type="entry name" value="SCO"/>
    <property type="match status" value="1"/>
</dbReference>
<sequence length="288" mass="33027">MFSRFALPASVSGNCLLPTKFITKVKSLIIKRNITMTRRLLVEEQKPLQHPKIVGFFDKFAKRAPINLINMGVGVVMCGVVIEREADRKRQLGKGLIGGPWELVNHDGKLMSWKDFVGKWTLIYFGFTHCPDVCPDEIEKMVKVLSQVEERSIKDSPVEIQGLFFTVDPERDTPEKVKTYITEFSPKLMGFTGSKEQVEKVCKTFRVYFSQGPKDQFADYIVDHTIIIYLVDPDGNFVDYYGQRTSVDEMANAIQVLDQKFKYQKKEESGELTFVDRFKMNKINRAAA</sequence>
<evidence type="ECO:0000256" key="3">
    <source>
        <dbReference type="PIRSR" id="PIRSR603782-1"/>
    </source>
</evidence>
<evidence type="ECO:0000313" key="7">
    <source>
        <dbReference type="WBParaSite" id="nRc.2.0.1.t14174-RA"/>
    </source>
</evidence>
<dbReference type="GO" id="GO:0046872">
    <property type="term" value="F:metal ion binding"/>
    <property type="evidence" value="ECO:0007669"/>
    <property type="project" value="UniProtKB-KW"/>
</dbReference>
<dbReference type="InterPro" id="IPR003782">
    <property type="entry name" value="SCO1/SenC"/>
</dbReference>
<keyword evidence="2 3" id="KW-0186">Copper</keyword>
<dbReference type="Pfam" id="PF02630">
    <property type="entry name" value="SCO1-SenC"/>
    <property type="match status" value="1"/>
</dbReference>
<feature type="disulfide bond" description="Redox-active" evidence="4">
    <location>
        <begin position="130"/>
        <end position="134"/>
    </location>
</feature>
<keyword evidence="3" id="KW-0479">Metal-binding</keyword>
<dbReference type="PROSITE" id="PS51352">
    <property type="entry name" value="THIOREDOXIN_2"/>
    <property type="match status" value="1"/>
</dbReference>
<proteinExistence type="inferred from homology"/>
<accession>A0A915IJY2</accession>
<name>A0A915IJY2_ROMCU</name>
<dbReference type="InterPro" id="IPR036249">
    <property type="entry name" value="Thioredoxin-like_sf"/>
</dbReference>
<dbReference type="PANTHER" id="PTHR12151:SF5">
    <property type="entry name" value="AT19154P"/>
    <property type="match status" value="1"/>
</dbReference>
<dbReference type="PANTHER" id="PTHR12151">
    <property type="entry name" value="ELECTRON TRANSPORT PROTIN SCO1/SENC FAMILY MEMBER"/>
    <property type="match status" value="1"/>
</dbReference>